<feature type="transmembrane region" description="Helical" evidence="1">
    <location>
        <begin position="74"/>
        <end position="95"/>
    </location>
</feature>
<dbReference type="EMBL" id="FSQW01000002">
    <property type="protein sequence ID" value="SIO21481.1"/>
    <property type="molecule type" value="Genomic_DNA"/>
</dbReference>
<name>A0A1N6HNY1_9SPHN</name>
<feature type="transmembrane region" description="Helical" evidence="1">
    <location>
        <begin position="235"/>
        <end position="256"/>
    </location>
</feature>
<sequence length="511" mass="55279">MEAKRRSGMFSPISGSYRLLRRWWRMAVQAEVDQPAVIEKIKADCSFTPRYSFLICMSAGIAILGLLLSSPAVVIGAMLLSPLMYPIMGAGFASATGDSAWLKDTGWALFLGTIIAVLFSAFVVLLSPLQTVTPEIASRTRPNLFDLAVALFSGLAGAYAMIRGGMGTIVGVAIATALMPPLAVVGFGLATANWAVFGGSLLLYFTNLMTIALTATVMAWLYGFRSYLSERQTQFQIFAMVVVFVGLAIPLGISLVRIGHEANISRSANGYIKDQFGPRARVSQIDIDFNASPVQVNASVFTPVINPGASEQSSRVLSRAFRETIEVQIEQYRVETGDDAAKAALAAVRAKEQQQAVETQVARLRDNLALIAGVGPDDVVVDSAKRRAIVMAKPLPGASLQTYRALEQRMVSQMPDWAINIQPPPTTLPELVVAEGELTSASKAKMELISWAALRSPMTMSMSGAQADLDVVATEMAKQNLFFSSNKVDEESRGRVRFVWMMPESGEQETE</sequence>
<feature type="transmembrane region" description="Helical" evidence="1">
    <location>
        <begin position="144"/>
        <end position="162"/>
    </location>
</feature>
<gene>
    <name evidence="2" type="ORF">SAMN02745824_3386</name>
</gene>
<dbReference type="Proteomes" id="UP000185192">
    <property type="component" value="Unassembled WGS sequence"/>
</dbReference>
<organism evidence="2 3">
    <name type="scientific">Parasphingorhabdus marina DSM 22363</name>
    <dbReference type="NCBI Taxonomy" id="1123272"/>
    <lineage>
        <taxon>Bacteria</taxon>
        <taxon>Pseudomonadati</taxon>
        <taxon>Pseudomonadota</taxon>
        <taxon>Alphaproteobacteria</taxon>
        <taxon>Sphingomonadales</taxon>
        <taxon>Sphingomonadaceae</taxon>
        <taxon>Parasphingorhabdus</taxon>
    </lineage>
</organism>
<dbReference type="PANTHER" id="PTHR20992:SF9">
    <property type="entry name" value="AT15442P-RELATED"/>
    <property type="match status" value="1"/>
</dbReference>
<proteinExistence type="predicted"/>
<accession>A0A1N6HNY1</accession>
<dbReference type="STRING" id="1123272.SAMN02745824_3386"/>
<keyword evidence="1" id="KW-0812">Transmembrane</keyword>
<keyword evidence="1" id="KW-1133">Transmembrane helix</keyword>
<evidence type="ECO:0000313" key="2">
    <source>
        <dbReference type="EMBL" id="SIO21481.1"/>
    </source>
</evidence>
<dbReference type="InterPro" id="IPR005240">
    <property type="entry name" value="DUF389"/>
</dbReference>
<protein>
    <submittedName>
        <fullName evidence="2">Uncharacterized hydrophobic domain-containing protein</fullName>
    </submittedName>
</protein>
<dbReference type="AlphaFoldDB" id="A0A1N6HNY1"/>
<evidence type="ECO:0000313" key="3">
    <source>
        <dbReference type="Proteomes" id="UP000185192"/>
    </source>
</evidence>
<feature type="transmembrane region" description="Helical" evidence="1">
    <location>
        <begin position="51"/>
        <end position="68"/>
    </location>
</feature>
<feature type="transmembrane region" description="Helical" evidence="1">
    <location>
        <begin position="107"/>
        <end position="129"/>
    </location>
</feature>
<keyword evidence="1" id="KW-0472">Membrane</keyword>
<reference evidence="3" key="1">
    <citation type="submission" date="2016-11" db="EMBL/GenBank/DDBJ databases">
        <authorList>
            <person name="Varghese N."/>
            <person name="Submissions S."/>
        </authorList>
    </citation>
    <scope>NUCLEOTIDE SEQUENCE [LARGE SCALE GENOMIC DNA]</scope>
    <source>
        <strain evidence="3">DSM 22363</strain>
    </source>
</reference>
<feature type="transmembrane region" description="Helical" evidence="1">
    <location>
        <begin position="201"/>
        <end position="223"/>
    </location>
</feature>
<dbReference type="Pfam" id="PF04087">
    <property type="entry name" value="DUF389"/>
    <property type="match status" value="1"/>
</dbReference>
<feature type="transmembrane region" description="Helical" evidence="1">
    <location>
        <begin position="169"/>
        <end position="195"/>
    </location>
</feature>
<evidence type="ECO:0000256" key="1">
    <source>
        <dbReference type="SAM" id="Phobius"/>
    </source>
</evidence>
<dbReference type="PANTHER" id="PTHR20992">
    <property type="entry name" value="AT15442P-RELATED"/>
    <property type="match status" value="1"/>
</dbReference>
<keyword evidence="3" id="KW-1185">Reference proteome</keyword>